<keyword evidence="2" id="KW-1185">Reference proteome</keyword>
<gene>
    <name evidence="1" type="ORF">NPIL_578081</name>
</gene>
<name>A0A8X6P678_NEPPI</name>
<dbReference type="EMBL" id="BMAW01017409">
    <property type="protein sequence ID" value="GFT53778.1"/>
    <property type="molecule type" value="Genomic_DNA"/>
</dbReference>
<comment type="caution">
    <text evidence="1">The sequence shown here is derived from an EMBL/GenBank/DDBJ whole genome shotgun (WGS) entry which is preliminary data.</text>
</comment>
<reference evidence="1" key="1">
    <citation type="submission" date="2020-08" db="EMBL/GenBank/DDBJ databases">
        <title>Multicomponent nature underlies the extraordinary mechanical properties of spider dragline silk.</title>
        <authorList>
            <person name="Kono N."/>
            <person name="Nakamura H."/>
            <person name="Mori M."/>
            <person name="Yoshida Y."/>
            <person name="Ohtoshi R."/>
            <person name="Malay A.D."/>
            <person name="Moran D.A.P."/>
            <person name="Tomita M."/>
            <person name="Numata K."/>
            <person name="Arakawa K."/>
        </authorList>
    </citation>
    <scope>NUCLEOTIDE SEQUENCE</scope>
</reference>
<accession>A0A8X6P678</accession>
<sequence>MKTGAHGIEMGGREHGLGGLVWDTKDLAGAANSTAGSLQTRYTKGVFLNSIRGKQISQRVKEGGGHKRNVQKQKTKEEVVEEVTEFIDTGRRRESHSSAESQY</sequence>
<protein>
    <submittedName>
        <fullName evidence="1">Uncharacterized protein</fullName>
    </submittedName>
</protein>
<evidence type="ECO:0000313" key="1">
    <source>
        <dbReference type="EMBL" id="GFT53778.1"/>
    </source>
</evidence>
<dbReference type="Proteomes" id="UP000887013">
    <property type="component" value="Unassembled WGS sequence"/>
</dbReference>
<dbReference type="AlphaFoldDB" id="A0A8X6P678"/>
<proteinExistence type="predicted"/>
<evidence type="ECO:0000313" key="2">
    <source>
        <dbReference type="Proteomes" id="UP000887013"/>
    </source>
</evidence>
<organism evidence="1 2">
    <name type="scientific">Nephila pilipes</name>
    <name type="common">Giant wood spider</name>
    <name type="synonym">Nephila maculata</name>
    <dbReference type="NCBI Taxonomy" id="299642"/>
    <lineage>
        <taxon>Eukaryota</taxon>
        <taxon>Metazoa</taxon>
        <taxon>Ecdysozoa</taxon>
        <taxon>Arthropoda</taxon>
        <taxon>Chelicerata</taxon>
        <taxon>Arachnida</taxon>
        <taxon>Araneae</taxon>
        <taxon>Araneomorphae</taxon>
        <taxon>Entelegynae</taxon>
        <taxon>Araneoidea</taxon>
        <taxon>Nephilidae</taxon>
        <taxon>Nephila</taxon>
    </lineage>
</organism>